<reference evidence="1 2" key="1">
    <citation type="submission" date="2018-04" db="EMBL/GenBank/DDBJ databases">
        <title>Pseudomonas sp. nov., isolated from mangrove soil.</title>
        <authorList>
            <person name="Chen C."/>
        </authorList>
    </citation>
    <scope>NUCLEOTIDE SEQUENCE [LARGE SCALE GENOMIC DNA]</scope>
    <source>
        <strain evidence="1 2">TC-11</strain>
    </source>
</reference>
<gene>
    <name evidence="1" type="primary">vasA</name>
    <name evidence="1" type="ORF">DBO85_08660</name>
</gene>
<dbReference type="Proteomes" id="UP000244064">
    <property type="component" value="Unassembled WGS sequence"/>
</dbReference>
<dbReference type="PANTHER" id="PTHR35370">
    <property type="entry name" value="CYTOPLASMIC PROTEIN-RELATED-RELATED"/>
    <property type="match status" value="1"/>
</dbReference>
<dbReference type="NCBIfam" id="TIGR03359">
    <property type="entry name" value="VI_chp_6"/>
    <property type="match status" value="1"/>
</dbReference>
<dbReference type="OrthoDB" id="9763676at2"/>
<evidence type="ECO:0000313" key="2">
    <source>
        <dbReference type="Proteomes" id="UP000244064"/>
    </source>
</evidence>
<dbReference type="PANTHER" id="PTHR35370:SF1">
    <property type="entry name" value="TYPE VI SECRETION SYSTEM COMPONENT TSSF1"/>
    <property type="match status" value="1"/>
</dbReference>
<accession>A0A2T5PAG9</accession>
<dbReference type="Pfam" id="PF05947">
    <property type="entry name" value="T6SS_TssF"/>
    <property type="match status" value="1"/>
</dbReference>
<comment type="caution">
    <text evidence="1">The sequence shown here is derived from an EMBL/GenBank/DDBJ whole genome shotgun (WGS) entry which is preliminary data.</text>
</comment>
<evidence type="ECO:0000313" key="1">
    <source>
        <dbReference type="EMBL" id="PTU74724.1"/>
    </source>
</evidence>
<organism evidence="1 2">
    <name type="scientific">Pseudomonas mangrovi</name>
    <dbReference type="NCBI Taxonomy" id="2161748"/>
    <lineage>
        <taxon>Bacteria</taxon>
        <taxon>Pseudomonadati</taxon>
        <taxon>Pseudomonadota</taxon>
        <taxon>Gammaproteobacteria</taxon>
        <taxon>Pseudomonadales</taxon>
        <taxon>Pseudomonadaceae</taxon>
        <taxon>Pseudomonas</taxon>
    </lineage>
</organism>
<protein>
    <submittedName>
        <fullName evidence="1">Type VI secretion system baseplate subunit TssF</fullName>
    </submittedName>
</protein>
<keyword evidence="2" id="KW-1185">Reference proteome</keyword>
<dbReference type="EMBL" id="QASN01000015">
    <property type="protein sequence ID" value="PTU74724.1"/>
    <property type="molecule type" value="Genomic_DNA"/>
</dbReference>
<dbReference type="AlphaFoldDB" id="A0A2T5PAG9"/>
<dbReference type="PIRSF" id="PIRSF028304">
    <property type="entry name" value="UCP028304"/>
    <property type="match status" value="1"/>
</dbReference>
<proteinExistence type="predicted"/>
<sequence length="619" mass="69369">MNPRLLDYYNQELAHIRESAAEFAREFPKIASRLTLSDIDCADPYVERLLEGFAYLTARVQLKLDAEYPTFTHNLLEIAYPHYLAPTPSLTVVQLCPDPNEGSLASGFTVARGAPLRGLLGKDDQTACEYRTAHDVTLWPLQIAKAEYFGNPASVLGRLGASEPGARAGLRLTLRSGADIPFDKLDIKSLPLYLHGADEQPFRLYEQLLGNACAIFARAPDNSWVERLPADALRAKGFDDREAALPVVPRAFQGYRLLQEYFALPNRFLFVEFSGLEQATRRCNAQELELIVLFDRIDSSLEGSIGAEQFVPFCTPAINLFPRRADRIHLSDRVNEHHLIVDRTRPLDFEVHSLVDVSGHGSGPEQPFLPFYAVRDPSRYGREQAYYTVRREPRVLSSGERRKGPRSSYTGSETYLSLVDARQAPYRHDLRQLGVSALCTNRDLPLFMPIGTSKSDFTLEDSAPVLSIRCLAGPSRPRPSRAHDAGAWRLISQLSLNYLSLSEQGQGAAALRELLRLYGEMGDPALQLQIEGLRDVRSKPCTRRLPMPGPIVFGRGLEISLEFDENAFRGTGVFLLGAVLERFLTRYVSINSFTETLLRSTERGELMRWKAKPGCRPNL</sequence>
<name>A0A2T5PAG9_9PSED</name>
<dbReference type="RefSeq" id="WP_108106867.1">
    <property type="nucleotide sequence ID" value="NZ_QASN01000015.1"/>
</dbReference>
<dbReference type="InterPro" id="IPR010272">
    <property type="entry name" value="T6SS_TssF"/>
</dbReference>